<dbReference type="Gene3D" id="2.170.150.70">
    <property type="match status" value="1"/>
</dbReference>
<reference evidence="5" key="1">
    <citation type="submission" date="2021-03" db="EMBL/GenBank/DDBJ databases">
        <title>Acanthopleuribacteraceae sp. M133.</title>
        <authorList>
            <person name="Wang G."/>
        </authorList>
    </citation>
    <scope>NUCLEOTIDE SEQUENCE</scope>
    <source>
        <strain evidence="5">M133</strain>
    </source>
</reference>
<protein>
    <recommendedName>
        <fullName evidence="4">CENP-V/GFA domain-containing protein</fullName>
    </recommendedName>
</protein>
<organism evidence="5 6">
    <name type="scientific">Sulfidibacter corallicola</name>
    <dbReference type="NCBI Taxonomy" id="2818388"/>
    <lineage>
        <taxon>Bacteria</taxon>
        <taxon>Pseudomonadati</taxon>
        <taxon>Acidobacteriota</taxon>
        <taxon>Holophagae</taxon>
        <taxon>Acanthopleuribacterales</taxon>
        <taxon>Acanthopleuribacteraceae</taxon>
        <taxon>Sulfidibacter</taxon>
    </lineage>
</organism>
<dbReference type="GO" id="GO:0016846">
    <property type="term" value="F:carbon-sulfur lyase activity"/>
    <property type="evidence" value="ECO:0007669"/>
    <property type="project" value="InterPro"/>
</dbReference>
<dbReference type="InterPro" id="IPR011057">
    <property type="entry name" value="Mss4-like_sf"/>
</dbReference>
<dbReference type="AlphaFoldDB" id="A0A8A4TRN5"/>
<dbReference type="InterPro" id="IPR006913">
    <property type="entry name" value="CENP-V/GFA"/>
</dbReference>
<dbReference type="SUPFAM" id="SSF51316">
    <property type="entry name" value="Mss4-like"/>
    <property type="match status" value="1"/>
</dbReference>
<dbReference type="GO" id="GO:0046872">
    <property type="term" value="F:metal ion binding"/>
    <property type="evidence" value="ECO:0007669"/>
    <property type="project" value="UniProtKB-KW"/>
</dbReference>
<accession>A0A8A4TRN5</accession>
<dbReference type="RefSeq" id="WP_237382743.1">
    <property type="nucleotide sequence ID" value="NZ_CP071793.1"/>
</dbReference>
<dbReference type="EMBL" id="CP071793">
    <property type="protein sequence ID" value="QTD52639.1"/>
    <property type="molecule type" value="Genomic_DNA"/>
</dbReference>
<gene>
    <name evidence="5" type="ORF">J3U87_09205</name>
</gene>
<dbReference type="PROSITE" id="PS51891">
    <property type="entry name" value="CENP_V_GFA"/>
    <property type="match status" value="1"/>
</dbReference>
<sequence length="160" mass="18231">MDHFYKLDGCCHCGNIHYRYYSPEPLEALTACACKCRFCTKNGSRYAAHPEGVLIAEVYDADAIRLYRFGTNTSDFYLCGRCGVAPFVTSTIDEEHYAVINANTLEGFCATSANIVQADYSREDLETRLDRRRHHWIGDVTLTYPETPIVPDRNFMLVHT</sequence>
<dbReference type="InterPro" id="IPR052355">
    <property type="entry name" value="CENP-V-like"/>
</dbReference>
<comment type="similarity">
    <text evidence="1">Belongs to the Gfa family.</text>
</comment>
<evidence type="ECO:0000256" key="2">
    <source>
        <dbReference type="ARBA" id="ARBA00022723"/>
    </source>
</evidence>
<dbReference type="Pfam" id="PF04828">
    <property type="entry name" value="GFA"/>
    <property type="match status" value="1"/>
</dbReference>
<keyword evidence="6" id="KW-1185">Reference proteome</keyword>
<name>A0A8A4TRN5_SULCO</name>
<evidence type="ECO:0000313" key="5">
    <source>
        <dbReference type="EMBL" id="QTD52639.1"/>
    </source>
</evidence>
<keyword evidence="2" id="KW-0479">Metal-binding</keyword>
<keyword evidence="3" id="KW-0862">Zinc</keyword>
<feature type="domain" description="CENP-V/GFA" evidence="4">
    <location>
        <begin position="7"/>
        <end position="126"/>
    </location>
</feature>
<proteinExistence type="inferred from homology"/>
<dbReference type="Proteomes" id="UP000663929">
    <property type="component" value="Chromosome"/>
</dbReference>
<dbReference type="KEGG" id="scor:J3U87_09205"/>
<dbReference type="PANTHER" id="PTHR28620">
    <property type="entry name" value="CENTROMERE PROTEIN V"/>
    <property type="match status" value="1"/>
</dbReference>
<evidence type="ECO:0000256" key="3">
    <source>
        <dbReference type="ARBA" id="ARBA00022833"/>
    </source>
</evidence>
<evidence type="ECO:0000259" key="4">
    <source>
        <dbReference type="PROSITE" id="PS51891"/>
    </source>
</evidence>
<evidence type="ECO:0000313" key="6">
    <source>
        <dbReference type="Proteomes" id="UP000663929"/>
    </source>
</evidence>
<evidence type="ECO:0000256" key="1">
    <source>
        <dbReference type="ARBA" id="ARBA00005495"/>
    </source>
</evidence>
<dbReference type="PANTHER" id="PTHR28620:SF1">
    <property type="entry name" value="CENP-V_GFA DOMAIN-CONTAINING PROTEIN"/>
    <property type="match status" value="1"/>
</dbReference>